<reference evidence="3 4" key="1">
    <citation type="submission" date="2019-10" db="EMBL/GenBank/DDBJ databases">
        <title>A soil myxobacterium in the family Polyangiaceae.</title>
        <authorList>
            <person name="Li Y."/>
            <person name="Wang J."/>
        </authorList>
    </citation>
    <scope>NUCLEOTIDE SEQUENCE [LARGE SCALE GENOMIC DNA]</scope>
    <source>
        <strain evidence="3 4">DSM 14734</strain>
    </source>
</reference>
<gene>
    <name evidence="3" type="ORF">GF068_26540</name>
</gene>
<feature type="signal peptide" evidence="2">
    <location>
        <begin position="1"/>
        <end position="31"/>
    </location>
</feature>
<feature type="compositionally biased region" description="Pro residues" evidence="1">
    <location>
        <begin position="40"/>
        <end position="53"/>
    </location>
</feature>
<feature type="region of interest" description="Disordered" evidence="1">
    <location>
        <begin position="33"/>
        <end position="55"/>
    </location>
</feature>
<comment type="caution">
    <text evidence="3">The sequence shown here is derived from an EMBL/GenBank/DDBJ whole genome shotgun (WGS) entry which is preliminary data.</text>
</comment>
<dbReference type="SUPFAM" id="SSF101898">
    <property type="entry name" value="NHL repeat"/>
    <property type="match status" value="1"/>
</dbReference>
<organism evidence="3 4">
    <name type="scientific">Polyangium spumosum</name>
    <dbReference type="NCBI Taxonomy" id="889282"/>
    <lineage>
        <taxon>Bacteria</taxon>
        <taxon>Pseudomonadati</taxon>
        <taxon>Myxococcota</taxon>
        <taxon>Polyangia</taxon>
        <taxon>Polyangiales</taxon>
        <taxon>Polyangiaceae</taxon>
        <taxon>Polyangium</taxon>
    </lineage>
</organism>
<dbReference type="PROSITE" id="PS51318">
    <property type="entry name" value="TAT"/>
    <property type="match status" value="1"/>
</dbReference>
<dbReference type="RefSeq" id="WP_153822239.1">
    <property type="nucleotide sequence ID" value="NZ_WJIE01000007.1"/>
</dbReference>
<protein>
    <submittedName>
        <fullName evidence="3">DUF839 domain-containing protein</fullName>
    </submittedName>
</protein>
<proteinExistence type="predicted"/>
<sequence length="417" mass="44011">MNNTPPLFSRRVVLRGGLAGLAAMMSPSLLAGCSSEGGAPPAPATGPGEPPFGVPMDGPKLVSRIAEIGPLGDPDANGVKLPPGFSARIVAQTHKKPMESSDYVWHIAPDGGATFLLEDGGFVYVSNSEVPIAGGVGALRFDAAGNLVDAYPILSMTNVNCAGGPTPWGTWLSCEEASRGRVFECDPRGEHEAIVRPGLGIFKHEAAAVDRDKHHVYLTEDESDGCFYRFVPDKLNRYGFADLSSGKLQVAEVGEDGSVTWLDVPDPLFEGPTPTRKQVASARLFDGGEGIWYHDGIVYFSTKGEGRVYAFDTMTEKLAVLYDASLAQDPMLTNVDNITVSCCGDVLVAEDGGDLQLVAILPSGELLPILQLIGHDKSEIAGPAFDPSGTRLYFSSQRGDGSGGVTFEVTGPFHAPA</sequence>
<dbReference type="Pfam" id="PF05787">
    <property type="entry name" value="PhoX"/>
    <property type="match status" value="2"/>
</dbReference>
<evidence type="ECO:0000313" key="3">
    <source>
        <dbReference type="EMBL" id="MRG95450.1"/>
    </source>
</evidence>
<dbReference type="PANTHER" id="PTHR35399:SF2">
    <property type="entry name" value="DUF839 DOMAIN-CONTAINING PROTEIN"/>
    <property type="match status" value="1"/>
</dbReference>
<keyword evidence="4" id="KW-1185">Reference proteome</keyword>
<evidence type="ECO:0000256" key="1">
    <source>
        <dbReference type="SAM" id="MobiDB-lite"/>
    </source>
</evidence>
<dbReference type="InterPro" id="IPR008557">
    <property type="entry name" value="PhoX"/>
</dbReference>
<name>A0A6N7PYA3_9BACT</name>
<evidence type="ECO:0000313" key="4">
    <source>
        <dbReference type="Proteomes" id="UP000440224"/>
    </source>
</evidence>
<keyword evidence="2" id="KW-0732">Signal</keyword>
<dbReference type="InterPro" id="IPR006311">
    <property type="entry name" value="TAT_signal"/>
</dbReference>
<dbReference type="AlphaFoldDB" id="A0A6N7PYA3"/>
<dbReference type="Proteomes" id="UP000440224">
    <property type="component" value="Unassembled WGS sequence"/>
</dbReference>
<dbReference type="PANTHER" id="PTHR35399">
    <property type="entry name" value="SLR8030 PROTEIN"/>
    <property type="match status" value="1"/>
</dbReference>
<evidence type="ECO:0000256" key="2">
    <source>
        <dbReference type="SAM" id="SignalP"/>
    </source>
</evidence>
<accession>A0A6N7PYA3</accession>
<feature type="chain" id="PRO_5026990262" evidence="2">
    <location>
        <begin position="32"/>
        <end position="417"/>
    </location>
</feature>
<dbReference type="EMBL" id="WJIE01000007">
    <property type="protein sequence ID" value="MRG95450.1"/>
    <property type="molecule type" value="Genomic_DNA"/>
</dbReference>
<dbReference type="OrthoDB" id="9801383at2"/>